<dbReference type="OrthoDB" id="1446632at2"/>
<evidence type="ECO:0000256" key="1">
    <source>
        <dbReference type="ARBA" id="ARBA00022729"/>
    </source>
</evidence>
<name>A0A1B1Y3I1_9FLAO</name>
<accession>A0A1B1Y3I1</accession>
<keyword evidence="5" id="KW-1185">Reference proteome</keyword>
<proteinExistence type="predicted"/>
<dbReference type="KEGG" id="wfu:AXE80_02905"/>
<dbReference type="AlphaFoldDB" id="A0A1B1Y3I1"/>
<sequence>MKKQLLKKRFLVALAVAFTGIQMSAQANYNTDAWDFELDGGVNCNSSWCDGGTDIVTAWRQVAGFELSSEQAQSGTYSMKNDFTITADGGKLQTWRSQGNEGKVEITVADQYTAVAWFYITGTGITEGSGTFRMTLENSRIADFNLTGLPINTWTKVEVNFSTTHDAGTGFWSNINFISTPTVGSIVYVDNISFVPAATLSVEKNTLEDVAVYPNPTKETLSINSPAGSNIVIYNLLGATVKSINNANALQDVSVSNLKSGMYMVRVTNNGKVYQDKIIKL</sequence>
<dbReference type="STRING" id="1790137.AXE80_02905"/>
<dbReference type="Proteomes" id="UP000092967">
    <property type="component" value="Chromosome"/>
</dbReference>
<dbReference type="InterPro" id="IPR026444">
    <property type="entry name" value="Secre_tail"/>
</dbReference>
<gene>
    <name evidence="4" type="ORF">AXE80_02905</name>
</gene>
<dbReference type="EMBL" id="CP014224">
    <property type="protein sequence ID" value="ANW95298.1"/>
    <property type="molecule type" value="Genomic_DNA"/>
</dbReference>
<evidence type="ECO:0000256" key="2">
    <source>
        <dbReference type="SAM" id="SignalP"/>
    </source>
</evidence>
<feature type="domain" description="Secretion system C-terminal sorting" evidence="3">
    <location>
        <begin position="212"/>
        <end position="279"/>
    </location>
</feature>
<dbReference type="Gene3D" id="2.60.120.260">
    <property type="entry name" value="Galactose-binding domain-like"/>
    <property type="match status" value="1"/>
</dbReference>
<protein>
    <recommendedName>
        <fullName evidence="3">Secretion system C-terminal sorting domain-containing protein</fullName>
    </recommendedName>
</protein>
<evidence type="ECO:0000313" key="4">
    <source>
        <dbReference type="EMBL" id="ANW95298.1"/>
    </source>
</evidence>
<keyword evidence="1 2" id="KW-0732">Signal</keyword>
<dbReference type="Pfam" id="PF18962">
    <property type="entry name" value="Por_Secre_tail"/>
    <property type="match status" value="1"/>
</dbReference>
<evidence type="ECO:0000259" key="3">
    <source>
        <dbReference type="Pfam" id="PF18962"/>
    </source>
</evidence>
<dbReference type="NCBIfam" id="TIGR04183">
    <property type="entry name" value="Por_Secre_tail"/>
    <property type="match status" value="1"/>
</dbReference>
<evidence type="ECO:0000313" key="5">
    <source>
        <dbReference type="Proteomes" id="UP000092967"/>
    </source>
</evidence>
<feature type="chain" id="PRO_5008532397" description="Secretion system C-terminal sorting domain-containing protein" evidence="2">
    <location>
        <begin position="28"/>
        <end position="281"/>
    </location>
</feature>
<reference evidence="4 5" key="1">
    <citation type="submission" date="2016-02" db="EMBL/GenBank/DDBJ databases">
        <authorList>
            <person name="Wen L."/>
            <person name="He K."/>
            <person name="Yang H."/>
        </authorList>
    </citation>
    <scope>NUCLEOTIDE SEQUENCE [LARGE SCALE GENOMIC DNA]</scope>
    <source>
        <strain evidence="4 5">CZ1127</strain>
    </source>
</reference>
<dbReference type="RefSeq" id="WP_068824399.1">
    <property type="nucleotide sequence ID" value="NZ_CP014224.1"/>
</dbReference>
<feature type="signal peptide" evidence="2">
    <location>
        <begin position="1"/>
        <end position="27"/>
    </location>
</feature>
<organism evidence="4 5">
    <name type="scientific">Wenyingzhuangia fucanilytica</name>
    <dbReference type="NCBI Taxonomy" id="1790137"/>
    <lineage>
        <taxon>Bacteria</taxon>
        <taxon>Pseudomonadati</taxon>
        <taxon>Bacteroidota</taxon>
        <taxon>Flavobacteriia</taxon>
        <taxon>Flavobacteriales</taxon>
        <taxon>Flavobacteriaceae</taxon>
        <taxon>Wenyingzhuangia</taxon>
    </lineage>
</organism>